<dbReference type="AlphaFoldDB" id="A0A915A069"/>
<keyword evidence="1" id="KW-1185">Reference proteome</keyword>
<name>A0A915A069_PARUN</name>
<protein>
    <submittedName>
        <fullName evidence="2">Uncharacterized protein</fullName>
    </submittedName>
</protein>
<organism evidence="1 2">
    <name type="scientific">Parascaris univalens</name>
    <name type="common">Nematode worm</name>
    <dbReference type="NCBI Taxonomy" id="6257"/>
    <lineage>
        <taxon>Eukaryota</taxon>
        <taxon>Metazoa</taxon>
        <taxon>Ecdysozoa</taxon>
        <taxon>Nematoda</taxon>
        <taxon>Chromadorea</taxon>
        <taxon>Rhabditida</taxon>
        <taxon>Spirurina</taxon>
        <taxon>Ascaridomorpha</taxon>
        <taxon>Ascaridoidea</taxon>
        <taxon>Ascarididae</taxon>
        <taxon>Parascaris</taxon>
    </lineage>
</organism>
<evidence type="ECO:0000313" key="2">
    <source>
        <dbReference type="WBParaSite" id="PgE033_g004_t01"/>
    </source>
</evidence>
<proteinExistence type="predicted"/>
<reference evidence="2" key="1">
    <citation type="submission" date="2022-11" db="UniProtKB">
        <authorList>
            <consortium name="WormBaseParasite"/>
        </authorList>
    </citation>
    <scope>IDENTIFICATION</scope>
</reference>
<sequence length="122" mass="13058">MVKTPKQVAERSSLNALVPSANETIKVNVDKAPEVKTNITTDATAAESPEHLPEHTFYESTNTHEDDEATTATDCSHAIPGLEKTIRNGSPGCCAYCVSAKNCSYKFGDSHPRNTAVFGACD</sequence>
<accession>A0A915A069</accession>
<dbReference type="WBParaSite" id="PgE033_g004_t01">
    <property type="protein sequence ID" value="PgE033_g004_t01"/>
    <property type="gene ID" value="PgE033_g004"/>
</dbReference>
<evidence type="ECO:0000313" key="1">
    <source>
        <dbReference type="Proteomes" id="UP000887569"/>
    </source>
</evidence>
<dbReference type="Proteomes" id="UP000887569">
    <property type="component" value="Unplaced"/>
</dbReference>